<comment type="caution">
    <text evidence="3">The sequence shown here is derived from an EMBL/GenBank/DDBJ whole genome shotgun (WGS) entry which is preliminary data.</text>
</comment>
<feature type="region of interest" description="Disordered" evidence="1">
    <location>
        <begin position="896"/>
        <end position="955"/>
    </location>
</feature>
<reference evidence="3" key="1">
    <citation type="submission" date="2019-12" db="EMBL/GenBank/DDBJ databases">
        <title>Genome sequencing and annotation of Brassica cretica.</title>
        <authorList>
            <person name="Studholme D.J."/>
            <person name="Sarris P."/>
        </authorList>
    </citation>
    <scope>NUCLEOTIDE SEQUENCE</scope>
    <source>
        <strain evidence="3">PFS-109/04</strain>
        <tissue evidence="3">Leaf</tissue>
    </source>
</reference>
<name>A0A8S9SK26_BRACR</name>
<feature type="region of interest" description="Disordered" evidence="1">
    <location>
        <begin position="567"/>
        <end position="596"/>
    </location>
</feature>
<feature type="region of interest" description="Disordered" evidence="1">
    <location>
        <begin position="108"/>
        <end position="141"/>
    </location>
</feature>
<gene>
    <name evidence="3" type="ORF">F2Q69_00036894</name>
</gene>
<feature type="compositionally biased region" description="Basic and acidic residues" evidence="1">
    <location>
        <begin position="944"/>
        <end position="955"/>
    </location>
</feature>
<feature type="compositionally biased region" description="Low complexity" evidence="1">
    <location>
        <begin position="119"/>
        <end position="138"/>
    </location>
</feature>
<feature type="region of interest" description="Disordered" evidence="1">
    <location>
        <begin position="291"/>
        <end position="344"/>
    </location>
</feature>
<protein>
    <recommendedName>
        <fullName evidence="2">Retrotransposon gag domain-containing protein</fullName>
    </recommendedName>
</protein>
<feature type="compositionally biased region" description="Basic residues" evidence="1">
    <location>
        <begin position="929"/>
        <end position="943"/>
    </location>
</feature>
<dbReference type="InterPro" id="IPR036875">
    <property type="entry name" value="Znf_CCHC_sf"/>
</dbReference>
<dbReference type="GO" id="GO:0008270">
    <property type="term" value="F:zinc ion binding"/>
    <property type="evidence" value="ECO:0007669"/>
    <property type="project" value="InterPro"/>
</dbReference>
<dbReference type="InterPro" id="IPR005162">
    <property type="entry name" value="Retrotrans_gag_dom"/>
</dbReference>
<feature type="compositionally biased region" description="Polar residues" evidence="1">
    <location>
        <begin position="898"/>
        <end position="913"/>
    </location>
</feature>
<dbReference type="AlphaFoldDB" id="A0A8S9SK26"/>
<evidence type="ECO:0000313" key="3">
    <source>
        <dbReference type="EMBL" id="KAF3601209.1"/>
    </source>
</evidence>
<dbReference type="Pfam" id="PF03732">
    <property type="entry name" value="Retrotrans_gag"/>
    <property type="match status" value="1"/>
</dbReference>
<evidence type="ECO:0000259" key="2">
    <source>
        <dbReference type="Pfam" id="PF03732"/>
    </source>
</evidence>
<sequence>MTNDNNTPIDTTNVIQTPINIVATDATAGTITTSTATETTTTTTPVDVADETNRRSLFSAGLYQTGCMPSSTRSQKEKNTSLYRSFTFTMLNPHRKMHHIDRQQHPFVDRHSPSTVDRTTLPSTETTLPSTETTLPSTGPTHPTSIDMVANLLVVLVVVCRSLLPQMPLESPIEDRGTAIPIEDRDRAIPEHLCLCGVIVNGLPVTSRKDHSARGTVGAGVDWTSFAKDPFSRYMNMARRGRSDGGQGRILGIDRVSRRRGLGYESERRVQTLAHTNQGSSEENVRRNNNLFGHDQEIPPEENFPPNRTVRGRSETCDSESSVQGPRPVRRNNPIEPEVHDQPQQGVGMEHTLKMFHDVIARSLQQPQVQPQPLMPPQLAVATPMLPLKTAIKNMKTPYFEGGTYPFQVDQWLRTMEKNFETLMCSEESKKKMAVYYLDKDAAEWWESRDRQVGHLVTTWAAFKQEFEHKYFTPESKRRLQRQFANLVQGDKPVREYESEFMRLRRHVLRGQDEEETMISNFLFGLKPELENRLVVGNYESLTELVEKAVNVEIGLEAEKAASKKFKQHQEGKYGGNQRSFMGKDKEKESGGPSRRSLFTGKCFNYGKTGHKSSECFGKKPGSFQSNSYNPTCYTCGKKGYISTHSSDWEGKIFGIDSGTKIHQKDRNRANRPRSSRWLDLRDQDVINCQEVPKDGPEVKEGSFRVLISPDQSIQDIDVGFLGFNITVPKRRFGGEKNGLVNLRNQRVEPHRLITPPTSPIEDRGTVILIEDRDRAIIECLRLMTGSCKCLIGNPGSLSETRSLTPHILLQVTSRKDHSARGTVGAGVDWTSFAKNSFSRYMNFGGITVAIIVLIEDATGNPNDQEGHLRNAVGQKIDDQGALPKIDVARMNALRKPSQPSENIADNFSQQSDDAPESMQVDQTSERRTLRRRKEKVPKHLKRGVNEKEMDSLTK</sequence>
<dbReference type="Gene3D" id="4.10.60.10">
    <property type="entry name" value="Zinc finger, CCHC-type"/>
    <property type="match status" value="1"/>
</dbReference>
<dbReference type="Proteomes" id="UP000712600">
    <property type="component" value="Unassembled WGS sequence"/>
</dbReference>
<accession>A0A8S9SK26</accession>
<dbReference type="EMBL" id="QGKX02000004">
    <property type="protein sequence ID" value="KAF3601209.1"/>
    <property type="molecule type" value="Genomic_DNA"/>
</dbReference>
<evidence type="ECO:0000256" key="1">
    <source>
        <dbReference type="SAM" id="MobiDB-lite"/>
    </source>
</evidence>
<evidence type="ECO:0000313" key="4">
    <source>
        <dbReference type="Proteomes" id="UP000712600"/>
    </source>
</evidence>
<dbReference type="PANTHER" id="PTHR34482">
    <property type="entry name" value="DNA DAMAGE-INDUCIBLE PROTEIN 1-LIKE"/>
    <property type="match status" value="1"/>
</dbReference>
<organism evidence="3 4">
    <name type="scientific">Brassica cretica</name>
    <name type="common">Mustard</name>
    <dbReference type="NCBI Taxonomy" id="69181"/>
    <lineage>
        <taxon>Eukaryota</taxon>
        <taxon>Viridiplantae</taxon>
        <taxon>Streptophyta</taxon>
        <taxon>Embryophyta</taxon>
        <taxon>Tracheophyta</taxon>
        <taxon>Spermatophyta</taxon>
        <taxon>Magnoliopsida</taxon>
        <taxon>eudicotyledons</taxon>
        <taxon>Gunneridae</taxon>
        <taxon>Pentapetalae</taxon>
        <taxon>rosids</taxon>
        <taxon>malvids</taxon>
        <taxon>Brassicales</taxon>
        <taxon>Brassicaceae</taxon>
        <taxon>Brassiceae</taxon>
        <taxon>Brassica</taxon>
    </lineage>
</organism>
<proteinExistence type="predicted"/>
<dbReference type="SUPFAM" id="SSF57756">
    <property type="entry name" value="Retrovirus zinc finger-like domains"/>
    <property type="match status" value="1"/>
</dbReference>
<feature type="domain" description="Retrotransposon gag" evidence="2">
    <location>
        <begin position="432"/>
        <end position="528"/>
    </location>
</feature>
<dbReference type="GO" id="GO:0003676">
    <property type="term" value="F:nucleic acid binding"/>
    <property type="evidence" value="ECO:0007669"/>
    <property type="project" value="InterPro"/>
</dbReference>
<dbReference type="PANTHER" id="PTHR34482:SF56">
    <property type="entry name" value="RETROTRANSPOSON GAG DOMAIN, ASPARTIC PEPTIDASE DOMAIN PROTEIN-RELATED"/>
    <property type="match status" value="1"/>
</dbReference>